<sequence length="164" mass="17550">MKDLPAGLDERALLDSLGEWGIGAVSLDYAPVGFGDYHWVAADADGPRWFVTVADLTQKGPFEQGSAESGLRQAMDTAVALREQGLDFVVAPLGESLRLLGQRHAVSVFPLVHGRTGDFGQSLTAGERAAVVELLAELHRTAPPASTPVRPLRIPARDRLEDAL</sequence>
<dbReference type="InterPro" id="IPR011009">
    <property type="entry name" value="Kinase-like_dom_sf"/>
</dbReference>
<organism evidence="1 2">
    <name type="scientific">Nonomuraea guangzhouensis</name>
    <dbReference type="NCBI Taxonomy" id="1291555"/>
    <lineage>
        <taxon>Bacteria</taxon>
        <taxon>Bacillati</taxon>
        <taxon>Actinomycetota</taxon>
        <taxon>Actinomycetes</taxon>
        <taxon>Streptosporangiales</taxon>
        <taxon>Streptosporangiaceae</taxon>
        <taxon>Nonomuraea</taxon>
    </lineage>
</organism>
<dbReference type="Proteomes" id="UP001597097">
    <property type="component" value="Unassembled WGS sequence"/>
</dbReference>
<evidence type="ECO:0000313" key="2">
    <source>
        <dbReference type="Proteomes" id="UP001597097"/>
    </source>
</evidence>
<comment type="caution">
    <text evidence="1">The sequence shown here is derived from an EMBL/GenBank/DDBJ whole genome shotgun (WGS) entry which is preliminary data.</text>
</comment>
<gene>
    <name evidence="1" type="ORF">ACFSJ0_01645</name>
</gene>
<proteinExistence type="predicted"/>
<keyword evidence="2" id="KW-1185">Reference proteome</keyword>
<dbReference type="SUPFAM" id="SSF56112">
    <property type="entry name" value="Protein kinase-like (PK-like)"/>
    <property type="match status" value="1"/>
</dbReference>
<protein>
    <recommendedName>
        <fullName evidence="3">Aminoglycoside phosphotransferase domain-containing protein</fullName>
    </recommendedName>
</protein>
<dbReference type="EMBL" id="JBHUCM010000003">
    <property type="protein sequence ID" value="MFD1535716.1"/>
    <property type="molecule type" value="Genomic_DNA"/>
</dbReference>
<evidence type="ECO:0008006" key="3">
    <source>
        <dbReference type="Google" id="ProtNLM"/>
    </source>
</evidence>
<evidence type="ECO:0000313" key="1">
    <source>
        <dbReference type="EMBL" id="MFD1535716.1"/>
    </source>
</evidence>
<reference evidence="2" key="1">
    <citation type="journal article" date="2019" name="Int. J. Syst. Evol. Microbiol.">
        <title>The Global Catalogue of Microorganisms (GCM) 10K type strain sequencing project: providing services to taxonomists for standard genome sequencing and annotation.</title>
        <authorList>
            <consortium name="The Broad Institute Genomics Platform"/>
            <consortium name="The Broad Institute Genome Sequencing Center for Infectious Disease"/>
            <person name="Wu L."/>
            <person name="Ma J."/>
        </authorList>
    </citation>
    <scope>NUCLEOTIDE SEQUENCE [LARGE SCALE GENOMIC DNA]</scope>
    <source>
        <strain evidence="2">CGMCC 1.15399</strain>
    </source>
</reference>
<name>A0ABW4FZ22_9ACTN</name>
<feature type="non-terminal residue" evidence="1">
    <location>
        <position position="164"/>
    </location>
</feature>
<accession>A0ABW4FZ22</accession>